<dbReference type="Proteomes" id="UP000044938">
    <property type="component" value="Unassembled WGS sequence"/>
</dbReference>
<dbReference type="EMBL" id="CSAJ01000411">
    <property type="protein sequence ID" value="COW58220.1"/>
    <property type="molecule type" value="Genomic_DNA"/>
</dbReference>
<proteinExistence type="predicted"/>
<gene>
    <name evidence="1" type="ORF">ERS007720_02887</name>
</gene>
<evidence type="ECO:0000313" key="1">
    <source>
        <dbReference type="EMBL" id="COW58220.1"/>
    </source>
</evidence>
<sequence length="49" mass="5174">MVSYPAVISETIESRISLSLNVVPSSEQPLINVVNMWSSGLGAVRASAI</sequence>
<organism evidence="1 2">
    <name type="scientific">Mycobacterium tuberculosis</name>
    <dbReference type="NCBI Taxonomy" id="1773"/>
    <lineage>
        <taxon>Bacteria</taxon>
        <taxon>Bacillati</taxon>
        <taxon>Actinomycetota</taxon>
        <taxon>Actinomycetes</taxon>
        <taxon>Mycobacteriales</taxon>
        <taxon>Mycobacteriaceae</taxon>
        <taxon>Mycobacterium</taxon>
        <taxon>Mycobacterium tuberculosis complex</taxon>
    </lineage>
</organism>
<accession>A0A655ELG8</accession>
<name>A0A655ELG8_MYCTX</name>
<dbReference type="AlphaFoldDB" id="A0A655ELG8"/>
<reference evidence="1 2" key="1">
    <citation type="submission" date="2015-03" db="EMBL/GenBank/DDBJ databases">
        <authorList>
            <consortium name="Pathogen Informatics"/>
        </authorList>
    </citation>
    <scope>NUCLEOTIDE SEQUENCE [LARGE SCALE GENOMIC DNA]</scope>
    <source>
        <strain evidence="1 2">M09401471</strain>
    </source>
</reference>
<evidence type="ECO:0000313" key="2">
    <source>
        <dbReference type="Proteomes" id="UP000044938"/>
    </source>
</evidence>
<protein>
    <submittedName>
        <fullName evidence="1">Uncharacterized protein</fullName>
    </submittedName>
</protein>